<proteinExistence type="inferred from homology"/>
<sequence length="109" mass="11259">MTAVITAFHVIVCFALILIVLLQTGKGSDMGAAFGGSSQTLFGSSGPATFLNKITTIAAVVFMITSLTLAYFSVDVGSSSIMKDEEAKPGVEKELPKGPDIEDLGGDAE</sequence>
<evidence type="ECO:0000256" key="11">
    <source>
        <dbReference type="SAM" id="MobiDB-lite"/>
    </source>
</evidence>
<keyword evidence="7 10" id="KW-1133">Transmembrane helix</keyword>
<dbReference type="GO" id="GO:0009306">
    <property type="term" value="P:protein secretion"/>
    <property type="evidence" value="ECO:0007669"/>
    <property type="project" value="UniProtKB-UniRule"/>
</dbReference>
<feature type="region of interest" description="Disordered" evidence="11">
    <location>
        <begin position="85"/>
        <end position="109"/>
    </location>
</feature>
<protein>
    <recommendedName>
        <fullName evidence="10">Protein-export membrane protein SecG</fullName>
    </recommendedName>
</protein>
<feature type="compositionally biased region" description="Basic and acidic residues" evidence="11">
    <location>
        <begin position="85"/>
        <end position="100"/>
    </location>
</feature>
<organism evidence="12 13">
    <name type="scientific">Candidatus Zymogenus saltonus</name>
    <dbReference type="NCBI Taxonomy" id="2844893"/>
    <lineage>
        <taxon>Bacteria</taxon>
        <taxon>Deltaproteobacteria</taxon>
        <taxon>Candidatus Zymogenia</taxon>
        <taxon>Candidatus Zymogeniales</taxon>
        <taxon>Candidatus Zymogenaceae</taxon>
        <taxon>Candidatus Zymogenus</taxon>
    </lineage>
</organism>
<evidence type="ECO:0000256" key="3">
    <source>
        <dbReference type="ARBA" id="ARBA00022448"/>
    </source>
</evidence>
<comment type="similarity">
    <text evidence="2 10">Belongs to the SecG family.</text>
</comment>
<reference evidence="12" key="1">
    <citation type="journal article" date="2021" name="Environ. Microbiol.">
        <title>Genomic characterization of three novel Desulfobacterota classes expand the metabolic and phylogenetic diversity of the phylum.</title>
        <authorList>
            <person name="Murphy C.L."/>
            <person name="Biggerstaff J."/>
            <person name="Eichhorn A."/>
            <person name="Ewing E."/>
            <person name="Shahan R."/>
            <person name="Soriano D."/>
            <person name="Stewart S."/>
            <person name="VanMol K."/>
            <person name="Walker R."/>
            <person name="Walters P."/>
            <person name="Elshahed M.S."/>
            <person name="Youssef N.H."/>
        </authorList>
    </citation>
    <scope>NUCLEOTIDE SEQUENCE</scope>
    <source>
        <strain evidence="12">Zod_Metabat.24</strain>
    </source>
</reference>
<dbReference type="Pfam" id="PF03840">
    <property type="entry name" value="SecG"/>
    <property type="match status" value="1"/>
</dbReference>
<keyword evidence="6 10" id="KW-0653">Protein transport</keyword>
<keyword evidence="9 10" id="KW-0472">Membrane</keyword>
<dbReference type="PRINTS" id="PR01651">
    <property type="entry name" value="SECGEXPORT"/>
</dbReference>
<dbReference type="PANTHER" id="PTHR34182">
    <property type="entry name" value="PROTEIN-EXPORT MEMBRANE PROTEIN SECG"/>
    <property type="match status" value="1"/>
</dbReference>
<dbReference type="GO" id="GO:0015450">
    <property type="term" value="F:protein-transporting ATPase activity"/>
    <property type="evidence" value="ECO:0007669"/>
    <property type="project" value="UniProtKB-UniRule"/>
</dbReference>
<comment type="caution">
    <text evidence="10">Lacks conserved residue(s) required for the propagation of feature annotation.</text>
</comment>
<reference evidence="12" key="2">
    <citation type="submission" date="2021-01" db="EMBL/GenBank/DDBJ databases">
        <authorList>
            <person name="Hahn C.R."/>
            <person name="Youssef N.H."/>
            <person name="Elshahed M."/>
        </authorList>
    </citation>
    <scope>NUCLEOTIDE SEQUENCE</scope>
    <source>
        <strain evidence="12">Zod_Metabat.24</strain>
    </source>
</reference>
<evidence type="ECO:0000256" key="6">
    <source>
        <dbReference type="ARBA" id="ARBA00022927"/>
    </source>
</evidence>
<accession>A0A9D8PQ56</accession>
<dbReference type="GO" id="GO:0065002">
    <property type="term" value="P:intracellular protein transmembrane transport"/>
    <property type="evidence" value="ECO:0007669"/>
    <property type="project" value="TreeGrafter"/>
</dbReference>
<evidence type="ECO:0000313" key="13">
    <source>
        <dbReference type="Proteomes" id="UP000809273"/>
    </source>
</evidence>
<evidence type="ECO:0000256" key="7">
    <source>
        <dbReference type="ARBA" id="ARBA00022989"/>
    </source>
</evidence>
<evidence type="ECO:0000256" key="10">
    <source>
        <dbReference type="RuleBase" id="RU365087"/>
    </source>
</evidence>
<dbReference type="AlphaFoldDB" id="A0A9D8PQ56"/>
<gene>
    <name evidence="12" type="primary">secG</name>
    <name evidence="12" type="ORF">JW984_12270</name>
</gene>
<dbReference type="NCBIfam" id="TIGR00810">
    <property type="entry name" value="secG"/>
    <property type="match status" value="1"/>
</dbReference>
<comment type="subcellular location">
    <subcellularLocation>
        <location evidence="1 10">Cell membrane</location>
        <topology evidence="1 10">Multi-pass membrane protein</topology>
    </subcellularLocation>
</comment>
<dbReference type="GO" id="GO:0043952">
    <property type="term" value="P:protein transport by the Sec complex"/>
    <property type="evidence" value="ECO:0007669"/>
    <property type="project" value="TreeGrafter"/>
</dbReference>
<dbReference type="EMBL" id="JAFGIX010000060">
    <property type="protein sequence ID" value="MBN1573963.1"/>
    <property type="molecule type" value="Genomic_DNA"/>
</dbReference>
<name>A0A9D8PQ56_9DELT</name>
<dbReference type="Proteomes" id="UP000809273">
    <property type="component" value="Unassembled WGS sequence"/>
</dbReference>
<comment type="caution">
    <text evidence="12">The sequence shown here is derived from an EMBL/GenBank/DDBJ whole genome shotgun (WGS) entry which is preliminary data.</text>
</comment>
<dbReference type="PANTHER" id="PTHR34182:SF1">
    <property type="entry name" value="PROTEIN-EXPORT MEMBRANE PROTEIN SECG"/>
    <property type="match status" value="1"/>
</dbReference>
<dbReference type="InterPro" id="IPR004692">
    <property type="entry name" value="SecG"/>
</dbReference>
<evidence type="ECO:0000256" key="2">
    <source>
        <dbReference type="ARBA" id="ARBA00008445"/>
    </source>
</evidence>
<evidence type="ECO:0000256" key="9">
    <source>
        <dbReference type="ARBA" id="ARBA00023136"/>
    </source>
</evidence>
<dbReference type="GO" id="GO:0005886">
    <property type="term" value="C:plasma membrane"/>
    <property type="evidence" value="ECO:0007669"/>
    <property type="project" value="UniProtKB-SubCell"/>
</dbReference>
<evidence type="ECO:0000313" key="12">
    <source>
        <dbReference type="EMBL" id="MBN1573963.1"/>
    </source>
</evidence>
<keyword evidence="4 10" id="KW-1003">Cell membrane</keyword>
<evidence type="ECO:0000256" key="4">
    <source>
        <dbReference type="ARBA" id="ARBA00022475"/>
    </source>
</evidence>
<keyword evidence="3 10" id="KW-0813">Transport</keyword>
<comment type="function">
    <text evidence="10">Involved in protein export. Participates in an early event of protein translocation.</text>
</comment>
<keyword evidence="8 10" id="KW-0811">Translocation</keyword>
<evidence type="ECO:0000256" key="8">
    <source>
        <dbReference type="ARBA" id="ARBA00023010"/>
    </source>
</evidence>
<evidence type="ECO:0000256" key="1">
    <source>
        <dbReference type="ARBA" id="ARBA00004651"/>
    </source>
</evidence>
<feature type="transmembrane region" description="Helical" evidence="10">
    <location>
        <begin position="51"/>
        <end position="74"/>
    </location>
</feature>
<evidence type="ECO:0000256" key="5">
    <source>
        <dbReference type="ARBA" id="ARBA00022692"/>
    </source>
</evidence>
<keyword evidence="5 10" id="KW-0812">Transmembrane</keyword>